<feature type="transmembrane region" description="Helical" evidence="8">
    <location>
        <begin position="76"/>
        <end position="94"/>
    </location>
</feature>
<keyword evidence="10" id="KW-1185">Reference proteome</keyword>
<feature type="transmembrane region" description="Helical" evidence="8">
    <location>
        <begin position="115"/>
        <end position="135"/>
    </location>
</feature>
<evidence type="ECO:0000313" key="10">
    <source>
        <dbReference type="Proteomes" id="UP001199106"/>
    </source>
</evidence>
<evidence type="ECO:0000256" key="4">
    <source>
        <dbReference type="ARBA" id="ARBA00022519"/>
    </source>
</evidence>
<sequence length="339" mass="35863">MFTPIETTIGALLLHQATSNLLYQNGDILGASGYLRRLFSAPTKELLAFFTGMAASYVPLKALAPQLITEFPAAQISLQTALVTVATGALIGWGTKMSNGCTSGHMLCGLSRLSGRSAVAVAIFFPMAVITHHFAHPSLSTSVCPGSAPCYTRIYPSVETTMSLLMLAISSVFAARTIPGLVAQVTIASISKDAKQQPTDTHTAARLVTQAFSGLLFALGLHISQMAHPDKVAAFLSFPNVQHWDPSLALVILFGVVPNLIENQMKGLNGSPSFAAKFSLPTKTLQDVDKRFVMGAGAFGIGWGLTGTCPGPAVLRAFSQPVWGALWIGGFWLGSRLNI</sequence>
<feature type="transmembrane region" description="Helical" evidence="8">
    <location>
        <begin position="162"/>
        <end position="183"/>
    </location>
</feature>
<comment type="subcellular location">
    <subcellularLocation>
        <location evidence="1">Cell inner membrane</location>
        <topology evidence="1">Multi-pass membrane protein</topology>
    </subcellularLocation>
</comment>
<dbReference type="GO" id="GO:0005886">
    <property type="term" value="C:plasma membrane"/>
    <property type="evidence" value="ECO:0007669"/>
    <property type="project" value="UniProtKB-SubCell"/>
</dbReference>
<evidence type="ECO:0000256" key="5">
    <source>
        <dbReference type="ARBA" id="ARBA00022692"/>
    </source>
</evidence>
<protein>
    <recommendedName>
        <fullName evidence="11">YeeE/YedE family integral membrane protein</fullName>
    </recommendedName>
</protein>
<accession>A0AAD4FCY6</accession>
<evidence type="ECO:0000313" key="9">
    <source>
        <dbReference type="EMBL" id="KAG9185224.1"/>
    </source>
</evidence>
<evidence type="ECO:0000256" key="8">
    <source>
        <dbReference type="SAM" id="Phobius"/>
    </source>
</evidence>
<dbReference type="Pfam" id="PF04143">
    <property type="entry name" value="Sulf_transp"/>
    <property type="match status" value="1"/>
</dbReference>
<dbReference type="AlphaFoldDB" id="A0AAD4FCY6"/>
<keyword evidence="3" id="KW-1003">Cell membrane</keyword>
<gene>
    <name evidence="9" type="ORF">G6011_07768</name>
</gene>
<feature type="transmembrane region" description="Helical" evidence="8">
    <location>
        <begin position="204"/>
        <end position="223"/>
    </location>
</feature>
<reference evidence="9" key="1">
    <citation type="submission" date="2021-07" db="EMBL/GenBank/DDBJ databases">
        <title>Genome Resource of American Ginseng Black Spot Pathogen Alternaria panax.</title>
        <authorList>
            <person name="Qiu C."/>
            <person name="Wang W."/>
            <person name="Liu Z."/>
        </authorList>
    </citation>
    <scope>NUCLEOTIDE SEQUENCE</scope>
    <source>
        <strain evidence="9">BNCC115425</strain>
    </source>
</reference>
<proteinExistence type="predicted"/>
<name>A0AAD4FCY6_9PLEO</name>
<keyword evidence="7 8" id="KW-0472">Membrane</keyword>
<dbReference type="PANTHER" id="PTHR30574:SF1">
    <property type="entry name" value="SULPHUR TRANSPORT DOMAIN-CONTAINING PROTEIN"/>
    <property type="match status" value="1"/>
</dbReference>
<dbReference type="InterPro" id="IPR007272">
    <property type="entry name" value="Sulf_transp_TsuA/YedE"/>
</dbReference>
<keyword evidence="5 8" id="KW-0812">Transmembrane</keyword>
<feature type="transmembrane region" description="Helical" evidence="8">
    <location>
        <begin position="46"/>
        <end position="64"/>
    </location>
</feature>
<dbReference type="InterPro" id="IPR046513">
    <property type="entry name" value="DUF6691"/>
</dbReference>
<evidence type="ECO:0000256" key="2">
    <source>
        <dbReference type="ARBA" id="ARBA00022448"/>
    </source>
</evidence>
<dbReference type="PANTHER" id="PTHR30574">
    <property type="entry name" value="INNER MEMBRANE PROTEIN YEDE"/>
    <property type="match status" value="1"/>
</dbReference>
<organism evidence="9 10">
    <name type="scientific">Alternaria panax</name>
    <dbReference type="NCBI Taxonomy" id="48097"/>
    <lineage>
        <taxon>Eukaryota</taxon>
        <taxon>Fungi</taxon>
        <taxon>Dikarya</taxon>
        <taxon>Ascomycota</taxon>
        <taxon>Pezizomycotina</taxon>
        <taxon>Dothideomycetes</taxon>
        <taxon>Pleosporomycetidae</taxon>
        <taxon>Pleosporales</taxon>
        <taxon>Pleosporineae</taxon>
        <taxon>Pleosporaceae</taxon>
        <taxon>Alternaria</taxon>
        <taxon>Alternaria sect. Panax</taxon>
    </lineage>
</organism>
<keyword evidence="4" id="KW-0997">Cell inner membrane</keyword>
<keyword evidence="6 8" id="KW-1133">Transmembrane helix</keyword>
<evidence type="ECO:0000256" key="3">
    <source>
        <dbReference type="ARBA" id="ARBA00022475"/>
    </source>
</evidence>
<evidence type="ECO:0008006" key="11">
    <source>
        <dbReference type="Google" id="ProtNLM"/>
    </source>
</evidence>
<dbReference type="Pfam" id="PF20398">
    <property type="entry name" value="DUF6691"/>
    <property type="match status" value="1"/>
</dbReference>
<evidence type="ECO:0000256" key="6">
    <source>
        <dbReference type="ARBA" id="ARBA00022989"/>
    </source>
</evidence>
<keyword evidence="2" id="KW-0813">Transport</keyword>
<comment type="caution">
    <text evidence="9">The sequence shown here is derived from an EMBL/GenBank/DDBJ whole genome shotgun (WGS) entry which is preliminary data.</text>
</comment>
<evidence type="ECO:0000256" key="1">
    <source>
        <dbReference type="ARBA" id="ARBA00004429"/>
    </source>
</evidence>
<evidence type="ECO:0000256" key="7">
    <source>
        <dbReference type="ARBA" id="ARBA00023136"/>
    </source>
</evidence>
<dbReference type="EMBL" id="JAANER010000011">
    <property type="protein sequence ID" value="KAG9185224.1"/>
    <property type="molecule type" value="Genomic_DNA"/>
</dbReference>
<feature type="transmembrane region" description="Helical" evidence="8">
    <location>
        <begin position="243"/>
        <end position="261"/>
    </location>
</feature>
<dbReference type="Proteomes" id="UP001199106">
    <property type="component" value="Unassembled WGS sequence"/>
</dbReference>